<keyword evidence="2" id="KW-1185">Reference proteome</keyword>
<dbReference type="Proteomes" id="UP000001037">
    <property type="component" value="Chromosome"/>
</dbReference>
<evidence type="ECO:0000313" key="1">
    <source>
        <dbReference type="EMBL" id="AEM39125.1"/>
    </source>
</evidence>
<dbReference type="STRING" id="694429.Pyrfu_1266"/>
<dbReference type="InParanoid" id="G0EGA0"/>
<dbReference type="HOGENOM" id="CLU_2679079_0_0_2"/>
<reference evidence="1 2" key="1">
    <citation type="journal article" date="2011" name="Stand. Genomic Sci.">
        <title>Complete genome sequence of the hyperthermophilic chemolithoautotroph Pyrolobus fumarii type strain (1A).</title>
        <authorList>
            <person name="Anderson I."/>
            <person name="Goker M."/>
            <person name="Nolan M."/>
            <person name="Lucas S."/>
            <person name="Hammon N."/>
            <person name="Deshpande S."/>
            <person name="Cheng J.F."/>
            <person name="Tapia R."/>
            <person name="Han C."/>
            <person name="Goodwin L."/>
            <person name="Pitluck S."/>
            <person name="Huntemann M."/>
            <person name="Liolios K."/>
            <person name="Ivanova N."/>
            <person name="Pagani I."/>
            <person name="Mavromatis K."/>
            <person name="Ovchinikova G."/>
            <person name="Pati A."/>
            <person name="Chen A."/>
            <person name="Palaniappan K."/>
            <person name="Land M."/>
            <person name="Hauser L."/>
            <person name="Brambilla E.M."/>
            <person name="Huber H."/>
            <person name="Yasawong M."/>
            <person name="Rohde M."/>
            <person name="Spring S."/>
            <person name="Abt B."/>
            <person name="Sikorski J."/>
            <person name="Wirth R."/>
            <person name="Detter J.C."/>
            <person name="Woyke T."/>
            <person name="Bristow J."/>
            <person name="Eisen J.A."/>
            <person name="Markowitz V."/>
            <person name="Hugenholtz P."/>
            <person name="Kyrpides N.C."/>
            <person name="Klenk H.P."/>
            <person name="Lapidus A."/>
        </authorList>
    </citation>
    <scope>NUCLEOTIDE SEQUENCE [LARGE SCALE GENOMIC DNA]</scope>
    <source>
        <strain evidence="2">DSM 11204 / 1A</strain>
    </source>
</reference>
<dbReference type="AlphaFoldDB" id="G0EGA0"/>
<accession>G0EGA0</accession>
<proteinExistence type="predicted"/>
<sequence length="74" mass="8416">MSVRVPAWVKRVLEEKRVEYQSVVREVLTGLAEAASGEALQRLREAFRIAERAWGDSRLSTDEVVEAVRCARND</sequence>
<dbReference type="EMBL" id="CP002838">
    <property type="protein sequence ID" value="AEM39125.1"/>
    <property type="molecule type" value="Genomic_DNA"/>
</dbReference>
<protein>
    <recommendedName>
        <fullName evidence="3">Antitoxin</fullName>
    </recommendedName>
</protein>
<evidence type="ECO:0000313" key="2">
    <source>
        <dbReference type="Proteomes" id="UP000001037"/>
    </source>
</evidence>
<gene>
    <name evidence="1" type="ordered locus">Pyrfu_1266</name>
</gene>
<organism evidence="1 2">
    <name type="scientific">Pyrolobus fumarii (strain DSM 11204 / 1A)</name>
    <dbReference type="NCBI Taxonomy" id="694429"/>
    <lineage>
        <taxon>Archaea</taxon>
        <taxon>Thermoproteota</taxon>
        <taxon>Thermoprotei</taxon>
        <taxon>Desulfurococcales</taxon>
        <taxon>Pyrodictiaceae</taxon>
        <taxon>Pyrolobus</taxon>
    </lineage>
</organism>
<name>G0EGA0_PYRF1</name>
<evidence type="ECO:0008006" key="3">
    <source>
        <dbReference type="Google" id="ProtNLM"/>
    </source>
</evidence>
<dbReference type="KEGG" id="pfm:Pyrfu_1266"/>